<dbReference type="InterPro" id="IPR013758">
    <property type="entry name" value="Topo_IIA_A/C_ab"/>
</dbReference>
<evidence type="ECO:0000256" key="7">
    <source>
        <dbReference type="PROSITE-ProRule" id="PRU01384"/>
    </source>
</evidence>
<dbReference type="InterPro" id="IPR002205">
    <property type="entry name" value="Topo_IIA_dom_A"/>
</dbReference>
<dbReference type="SUPFAM" id="SSF101904">
    <property type="entry name" value="GyrA/ParC C-terminal domain-like"/>
    <property type="match status" value="1"/>
</dbReference>
<organism evidence="10 11">
    <name type="scientific">Coprococcus eutactus</name>
    <dbReference type="NCBI Taxonomy" id="33043"/>
    <lineage>
        <taxon>Bacteria</taxon>
        <taxon>Bacillati</taxon>
        <taxon>Bacillota</taxon>
        <taxon>Clostridia</taxon>
        <taxon>Lachnospirales</taxon>
        <taxon>Lachnospiraceae</taxon>
        <taxon>Coprococcus</taxon>
    </lineage>
</organism>
<dbReference type="GO" id="GO:0034335">
    <property type="term" value="F:DNA negative supercoiling activity"/>
    <property type="evidence" value="ECO:0007669"/>
    <property type="project" value="UniProtKB-ARBA"/>
</dbReference>
<dbReference type="Gene3D" id="3.30.1360.40">
    <property type="match status" value="1"/>
</dbReference>
<dbReference type="EC" id="5.6.2.2" evidence="3"/>
<dbReference type="Gene3D" id="3.90.199.10">
    <property type="entry name" value="Topoisomerase II, domain 5"/>
    <property type="match status" value="1"/>
</dbReference>
<keyword evidence="6 7" id="KW-0413">Isomerase</keyword>
<dbReference type="EMBL" id="BLYL01000001">
    <property type="protein sequence ID" value="GFO92990.1"/>
    <property type="molecule type" value="Genomic_DNA"/>
</dbReference>
<dbReference type="Pfam" id="PF03989">
    <property type="entry name" value="DNA_gyraseA_C"/>
    <property type="match status" value="1"/>
</dbReference>
<dbReference type="PANTHER" id="PTHR43493:SF5">
    <property type="entry name" value="DNA GYRASE SUBUNIT A, CHLOROPLASTIC_MITOCHONDRIAL"/>
    <property type="match status" value="1"/>
</dbReference>
<keyword evidence="4 7" id="KW-0799">Topoisomerase</keyword>
<protein>
    <recommendedName>
        <fullName evidence="3">DNA topoisomerase (ATP-hydrolyzing)</fullName>
        <ecNumber evidence="3">5.6.2.2</ecNumber>
    </recommendedName>
</protein>
<keyword evidence="8" id="KW-0175">Coiled coil</keyword>
<dbReference type="Pfam" id="PF00521">
    <property type="entry name" value="DNA_topoisoIV"/>
    <property type="match status" value="1"/>
</dbReference>
<evidence type="ECO:0000256" key="8">
    <source>
        <dbReference type="SAM" id="Coils"/>
    </source>
</evidence>
<comment type="caution">
    <text evidence="10">The sequence shown here is derived from an EMBL/GenBank/DDBJ whole genome shotgun (WGS) entry which is preliminary data.</text>
</comment>
<dbReference type="RefSeq" id="WP_055222524.1">
    <property type="nucleotide sequence ID" value="NZ_BLYL01000001.1"/>
</dbReference>
<dbReference type="SMART" id="SM00434">
    <property type="entry name" value="TOP4c"/>
    <property type="match status" value="1"/>
</dbReference>
<evidence type="ECO:0000259" key="9">
    <source>
        <dbReference type="PROSITE" id="PS52040"/>
    </source>
</evidence>
<dbReference type="Gene3D" id="2.120.10.90">
    <property type="entry name" value="DNA gyrase/topoisomerase IV, subunit A, C-terminal"/>
    <property type="match status" value="1"/>
</dbReference>
<evidence type="ECO:0000313" key="10">
    <source>
        <dbReference type="EMBL" id="GFO92990.1"/>
    </source>
</evidence>
<evidence type="ECO:0000256" key="3">
    <source>
        <dbReference type="ARBA" id="ARBA00012895"/>
    </source>
</evidence>
<dbReference type="InterPro" id="IPR050220">
    <property type="entry name" value="Type_II_DNA_Topoisomerases"/>
</dbReference>
<evidence type="ECO:0000256" key="1">
    <source>
        <dbReference type="ARBA" id="ARBA00000185"/>
    </source>
</evidence>
<dbReference type="InterPro" id="IPR013760">
    <property type="entry name" value="Topo_IIA-like_dom_sf"/>
</dbReference>
<feature type="domain" description="Topo IIA-type catalytic" evidence="9">
    <location>
        <begin position="31"/>
        <end position="520"/>
    </location>
</feature>
<evidence type="ECO:0000256" key="2">
    <source>
        <dbReference type="ARBA" id="ARBA00008263"/>
    </source>
</evidence>
<dbReference type="InterPro" id="IPR035516">
    <property type="entry name" value="Gyrase/topoIV_suA_C"/>
</dbReference>
<feature type="coiled-coil region" evidence="8">
    <location>
        <begin position="457"/>
        <end position="487"/>
    </location>
</feature>
<dbReference type="InterPro" id="IPR013757">
    <property type="entry name" value="Topo_IIA_A_a_sf"/>
</dbReference>
<evidence type="ECO:0000256" key="6">
    <source>
        <dbReference type="ARBA" id="ARBA00023235"/>
    </source>
</evidence>
<dbReference type="GO" id="GO:0005737">
    <property type="term" value="C:cytoplasm"/>
    <property type="evidence" value="ECO:0007669"/>
    <property type="project" value="TreeGrafter"/>
</dbReference>
<gene>
    <name evidence="10" type="primary">gyrA_1</name>
    <name evidence="10" type="ORF">COEU31_00360</name>
</gene>
<dbReference type="PROSITE" id="PS52040">
    <property type="entry name" value="TOPO_IIA"/>
    <property type="match status" value="1"/>
</dbReference>
<dbReference type="CDD" id="cd00187">
    <property type="entry name" value="TOP4c"/>
    <property type="match status" value="1"/>
</dbReference>
<dbReference type="Gene3D" id="1.10.268.10">
    <property type="entry name" value="Topoisomerase, domain 3"/>
    <property type="match status" value="1"/>
</dbReference>
<dbReference type="GO" id="GO:0005524">
    <property type="term" value="F:ATP binding"/>
    <property type="evidence" value="ECO:0007669"/>
    <property type="project" value="InterPro"/>
</dbReference>
<dbReference type="GO" id="GO:0006265">
    <property type="term" value="P:DNA topological change"/>
    <property type="evidence" value="ECO:0007669"/>
    <property type="project" value="UniProtKB-UniRule"/>
</dbReference>
<accession>A0AAI9NXF9</accession>
<dbReference type="InterPro" id="IPR006691">
    <property type="entry name" value="GyrA/parC_rep"/>
</dbReference>
<evidence type="ECO:0000313" key="11">
    <source>
        <dbReference type="Proteomes" id="UP000660047"/>
    </source>
</evidence>
<evidence type="ECO:0000256" key="4">
    <source>
        <dbReference type="ARBA" id="ARBA00023029"/>
    </source>
</evidence>
<dbReference type="Proteomes" id="UP000660047">
    <property type="component" value="Unassembled WGS sequence"/>
</dbReference>
<dbReference type="AlphaFoldDB" id="A0AAI9NXF9"/>
<comment type="catalytic activity">
    <reaction evidence="1 7">
        <text>ATP-dependent breakage, passage and rejoining of double-stranded DNA.</text>
        <dbReference type="EC" id="5.6.2.2"/>
    </reaction>
</comment>
<feature type="active site" description="O-(5'-phospho-DNA)-tyrosine intermediate" evidence="7">
    <location>
        <position position="118"/>
    </location>
</feature>
<evidence type="ECO:0000256" key="5">
    <source>
        <dbReference type="ARBA" id="ARBA00023125"/>
    </source>
</evidence>
<reference evidence="10" key="1">
    <citation type="submission" date="2020-06" db="EMBL/GenBank/DDBJ databases">
        <title>Characterization of fructooligosaccharide metabolism and fructooligosaccharide-degrading enzymes in human commensal butyrate producers.</title>
        <authorList>
            <person name="Tanno H."/>
            <person name="Fujii T."/>
            <person name="Hirano K."/>
            <person name="Maeno S."/>
            <person name="Tonozuka T."/>
            <person name="Sakamoto M."/>
            <person name="Ohkuma M."/>
            <person name="Tochio T."/>
            <person name="Endo A."/>
        </authorList>
    </citation>
    <scope>NUCLEOTIDE SEQUENCE</scope>
    <source>
        <strain evidence="10">JCM 31265</strain>
    </source>
</reference>
<sequence length="758" mass="84074">MSEKILNVDYESEMGQSYVDYSMSVITERALPDVRDGLKPVQRRILYSLDGLAGSDKPHRKCARIVGDTMGKYHPHGDSSIYEGLVNMAQNWKLPIPLVDPHGNFGAVDGSGAAAMRYTEARISKYTEDVCMKDLPFFKDQFIPNFDGTETEPTFLPFQVPNILVSGSTGIAVGMATNIPTHNLGEVIDATVAYLNDPEIQLEDLLALMPGPDFATGGIINATPEELYNVYATGLGKIKVRGKVEVRDIGYGRKSICVTELPYTMIGGTAKFLDTVAELVRNRELPAVVDIADRGDKNGECLCIDVKKGTSDEEIQNIINILYKKAALEDTFGVNINCINNGKPEVMGLKKILKVYTDFKYGLYDTKYRKLLAQQEEIREIKMGLLTAVDCIDLIIEILRGSTKVADAKACLMHGDTSNIKFRFKGSEADAKFLCFTEKQADAILAMRLQKLIGLEINALKKELADAEKLIKKYTRLMESRDAMKQQMIDDMLEIKAKYAIPRRTQIHNYGTVVVKKAEVVATDVAVLLDRFYYIKVVDANVYEKNIDQITKDYRFAVKCQNLDRIAVFADNNQVYTIKVADIIKLQAKKNTSKKGGGSLIGRLADKGIQVFEFCNMNGDENILFMDCIEHFVTDKLLFVSKQGLAKVVDGSAFDTTRRAANASKVGDDIIYIGKISEGDFIIAQSEKGYYIRVDAAEIPEKGKGAAGVRLINLEGDDVLESVFVGSTKDTFKVGDNEIIFTRVKPGKRGGKGSKLRF</sequence>
<proteinExistence type="inferred from homology"/>
<comment type="similarity">
    <text evidence="2">Belongs to the type II topoisomerase GyrA/ParC subunit family.</text>
</comment>
<name>A0AAI9NXF9_9FIRM</name>
<dbReference type="SUPFAM" id="SSF56719">
    <property type="entry name" value="Type II DNA topoisomerase"/>
    <property type="match status" value="1"/>
</dbReference>
<keyword evidence="5 7" id="KW-0238">DNA-binding</keyword>
<dbReference type="GO" id="GO:0009330">
    <property type="term" value="C:DNA topoisomerase type II (double strand cut, ATP-hydrolyzing) complex"/>
    <property type="evidence" value="ECO:0007669"/>
    <property type="project" value="TreeGrafter"/>
</dbReference>
<dbReference type="GO" id="GO:0003677">
    <property type="term" value="F:DNA binding"/>
    <property type="evidence" value="ECO:0007669"/>
    <property type="project" value="UniProtKB-UniRule"/>
</dbReference>
<dbReference type="PANTHER" id="PTHR43493">
    <property type="entry name" value="DNA GYRASE/TOPOISOMERASE SUBUNIT A"/>
    <property type="match status" value="1"/>
</dbReference>